<dbReference type="Gene3D" id="3.90.75.20">
    <property type="match status" value="1"/>
</dbReference>
<dbReference type="SUPFAM" id="SSF54060">
    <property type="entry name" value="His-Me finger endonucleases"/>
    <property type="match status" value="1"/>
</dbReference>
<proteinExistence type="predicted"/>
<comment type="caution">
    <text evidence="2">The sequence shown here is derived from an EMBL/GenBank/DDBJ whole genome shotgun (WGS) entry which is preliminary data.</text>
</comment>
<dbReference type="InterPro" id="IPR044925">
    <property type="entry name" value="His-Me_finger_sf"/>
</dbReference>
<dbReference type="InterPro" id="IPR003615">
    <property type="entry name" value="HNH_nuc"/>
</dbReference>
<dbReference type="AlphaFoldDB" id="A0A0F9ALV9"/>
<feature type="non-terminal residue" evidence="2">
    <location>
        <position position="1"/>
    </location>
</feature>
<protein>
    <recommendedName>
        <fullName evidence="1">HNH nuclease domain-containing protein</fullName>
    </recommendedName>
</protein>
<dbReference type="Pfam" id="PF13392">
    <property type="entry name" value="HNH_3"/>
    <property type="match status" value="1"/>
</dbReference>
<evidence type="ECO:0000313" key="2">
    <source>
        <dbReference type="EMBL" id="KKK99275.1"/>
    </source>
</evidence>
<reference evidence="2" key="1">
    <citation type="journal article" date="2015" name="Nature">
        <title>Complex archaea that bridge the gap between prokaryotes and eukaryotes.</title>
        <authorList>
            <person name="Spang A."/>
            <person name="Saw J.H."/>
            <person name="Jorgensen S.L."/>
            <person name="Zaremba-Niedzwiedzka K."/>
            <person name="Martijn J."/>
            <person name="Lind A.E."/>
            <person name="van Eijk R."/>
            <person name="Schleper C."/>
            <person name="Guy L."/>
            <person name="Ettema T.J."/>
        </authorList>
    </citation>
    <scope>NUCLEOTIDE SEQUENCE</scope>
</reference>
<feature type="domain" description="HNH nuclease" evidence="1">
    <location>
        <begin position="44"/>
        <end position="86"/>
    </location>
</feature>
<dbReference type="EMBL" id="LAZR01045273">
    <property type="protein sequence ID" value="KKK99275.1"/>
    <property type="molecule type" value="Genomic_DNA"/>
</dbReference>
<name>A0A0F9ALV9_9ZZZZ</name>
<accession>A0A0F9ALV9</accession>
<evidence type="ECO:0000259" key="1">
    <source>
        <dbReference type="Pfam" id="PF13392"/>
    </source>
</evidence>
<gene>
    <name evidence="2" type="ORF">LCGC14_2634360</name>
</gene>
<organism evidence="2">
    <name type="scientific">marine sediment metagenome</name>
    <dbReference type="NCBI Taxonomy" id="412755"/>
    <lineage>
        <taxon>unclassified sequences</taxon>
        <taxon>metagenomes</taxon>
        <taxon>ecological metagenomes</taxon>
    </lineage>
</organism>
<sequence length="123" mass="14004">SFKKGTIPPNRNPLGTERICSKDGFILIKIAEKNPYTGFPTRYKHKHVYIWEQANGPAPKGMVVAFIDGDKTRCELDNLMLISRAELLNLNRYGYKDMPAELKPSVLALSKLQVKTWAKEKKL</sequence>